<reference evidence="2 3" key="1">
    <citation type="journal article" date="2016" name="Mol. Biol. Evol.">
        <title>Comparative Genomics of Early-Diverging Mushroom-Forming Fungi Provides Insights into the Origins of Lignocellulose Decay Capabilities.</title>
        <authorList>
            <person name="Nagy L.G."/>
            <person name="Riley R."/>
            <person name="Tritt A."/>
            <person name="Adam C."/>
            <person name="Daum C."/>
            <person name="Floudas D."/>
            <person name="Sun H."/>
            <person name="Yadav J.S."/>
            <person name="Pangilinan J."/>
            <person name="Larsson K.H."/>
            <person name="Matsuura K."/>
            <person name="Barry K."/>
            <person name="Labutti K."/>
            <person name="Kuo R."/>
            <person name="Ohm R.A."/>
            <person name="Bhattacharya S.S."/>
            <person name="Shirouzu T."/>
            <person name="Yoshinaga Y."/>
            <person name="Martin F.M."/>
            <person name="Grigoriev I.V."/>
            <person name="Hibbett D.S."/>
        </authorList>
    </citation>
    <scope>NUCLEOTIDE SEQUENCE [LARGE SCALE GENOMIC DNA]</scope>
    <source>
        <strain evidence="2 3">HHB12029</strain>
    </source>
</reference>
<dbReference type="EMBL" id="KV426111">
    <property type="protein sequence ID" value="KZV87928.1"/>
    <property type="molecule type" value="Genomic_DNA"/>
</dbReference>
<keyword evidence="1" id="KW-0472">Membrane</keyword>
<evidence type="ECO:0000313" key="2">
    <source>
        <dbReference type="EMBL" id="KZV87928.1"/>
    </source>
</evidence>
<dbReference type="AlphaFoldDB" id="A0A165EXN5"/>
<keyword evidence="1" id="KW-0812">Transmembrane</keyword>
<dbReference type="InParanoid" id="A0A165EXN5"/>
<accession>A0A165EXN5</accession>
<gene>
    <name evidence="2" type="ORF">EXIGLDRAFT_723204</name>
</gene>
<organism evidence="2 3">
    <name type="scientific">Exidia glandulosa HHB12029</name>
    <dbReference type="NCBI Taxonomy" id="1314781"/>
    <lineage>
        <taxon>Eukaryota</taxon>
        <taxon>Fungi</taxon>
        <taxon>Dikarya</taxon>
        <taxon>Basidiomycota</taxon>
        <taxon>Agaricomycotina</taxon>
        <taxon>Agaricomycetes</taxon>
        <taxon>Auriculariales</taxon>
        <taxon>Exidiaceae</taxon>
        <taxon>Exidia</taxon>
    </lineage>
</organism>
<keyword evidence="3" id="KW-1185">Reference proteome</keyword>
<evidence type="ECO:0000256" key="1">
    <source>
        <dbReference type="SAM" id="Phobius"/>
    </source>
</evidence>
<keyword evidence="1" id="KW-1133">Transmembrane helix</keyword>
<sequence length="66" mass="7508">MSVALARDDLARSATPFTLFNYEGTGCLFGLMAPRWRNLDSCGLWVDGVWCALCIVESFLWVWDEM</sequence>
<dbReference type="Proteomes" id="UP000077266">
    <property type="component" value="Unassembled WGS sequence"/>
</dbReference>
<proteinExistence type="predicted"/>
<protein>
    <submittedName>
        <fullName evidence="2">Uncharacterized protein</fullName>
    </submittedName>
</protein>
<name>A0A165EXN5_EXIGL</name>
<feature type="transmembrane region" description="Helical" evidence="1">
    <location>
        <begin position="42"/>
        <end position="63"/>
    </location>
</feature>
<evidence type="ECO:0000313" key="3">
    <source>
        <dbReference type="Proteomes" id="UP000077266"/>
    </source>
</evidence>